<dbReference type="AlphaFoldDB" id="A0A1B4FDG6"/>
<organism evidence="4 5">
    <name type="scientific">Burkholderia mayonis</name>
    <dbReference type="NCBI Taxonomy" id="1385591"/>
    <lineage>
        <taxon>Bacteria</taxon>
        <taxon>Pseudomonadati</taxon>
        <taxon>Pseudomonadota</taxon>
        <taxon>Betaproteobacteria</taxon>
        <taxon>Burkholderiales</taxon>
        <taxon>Burkholderiaceae</taxon>
        <taxon>Burkholderia</taxon>
        <taxon>pseudomallei group</taxon>
    </lineage>
</organism>
<dbReference type="Gene3D" id="3.30.9.10">
    <property type="entry name" value="D-Amino Acid Oxidase, subunit A, domain 2"/>
    <property type="match status" value="1"/>
</dbReference>
<proteinExistence type="predicted"/>
<dbReference type="GO" id="GO:0005737">
    <property type="term" value="C:cytoplasm"/>
    <property type="evidence" value="ECO:0007669"/>
    <property type="project" value="TreeGrafter"/>
</dbReference>
<protein>
    <submittedName>
        <fullName evidence="4">FAD-dependent oxidoreductase</fullName>
    </submittedName>
</protein>
<dbReference type="PANTHER" id="PTHR13847">
    <property type="entry name" value="SARCOSINE DEHYDROGENASE-RELATED"/>
    <property type="match status" value="1"/>
</dbReference>
<dbReference type="RefSeq" id="WP_059597078.1">
    <property type="nucleotide sequence ID" value="NZ_CP013386.1"/>
</dbReference>
<evidence type="ECO:0000256" key="1">
    <source>
        <dbReference type="ARBA" id="ARBA00023002"/>
    </source>
</evidence>
<evidence type="ECO:0000313" key="5">
    <source>
        <dbReference type="Proteomes" id="UP000062519"/>
    </source>
</evidence>
<feature type="domain" description="FAD dependent oxidoreductase" evidence="3">
    <location>
        <begin position="35"/>
        <end position="388"/>
    </location>
</feature>
<accession>A0A1B4FDG6</accession>
<evidence type="ECO:0000313" key="4">
    <source>
        <dbReference type="EMBL" id="AOJ01725.1"/>
    </source>
</evidence>
<dbReference type="InterPro" id="IPR036188">
    <property type="entry name" value="FAD/NAD-bd_sf"/>
</dbReference>
<reference evidence="4 5" key="1">
    <citation type="submission" date="2015-12" db="EMBL/GenBank/DDBJ databases">
        <title>Diversity of Burkholderia near neighbor genomes.</title>
        <authorList>
            <person name="Sahl J."/>
            <person name="Wagner D."/>
            <person name="Keim P."/>
        </authorList>
    </citation>
    <scope>NUCLEOTIDE SEQUENCE [LARGE SCALE GENOMIC DNA]</scope>
    <source>
        <strain evidence="4 5">BDU6</strain>
    </source>
</reference>
<gene>
    <name evidence="4" type="ORF">WS70_07695</name>
</gene>
<name>A0A1B4FDG6_9BURK</name>
<dbReference type="Pfam" id="PF01266">
    <property type="entry name" value="DAO"/>
    <property type="match status" value="1"/>
</dbReference>
<dbReference type="Proteomes" id="UP000062519">
    <property type="component" value="Chromosome 1"/>
</dbReference>
<dbReference type="SUPFAM" id="SSF51905">
    <property type="entry name" value="FAD/NAD(P)-binding domain"/>
    <property type="match status" value="1"/>
</dbReference>
<dbReference type="Gene3D" id="3.50.50.60">
    <property type="entry name" value="FAD/NAD(P)-binding domain"/>
    <property type="match status" value="1"/>
</dbReference>
<sequence>MTQAAAAEPLPPSLWAATAPPGVDTPPLAESTRADVAIVGAGYTGLSSALYLAERGATVRVIDAHEPGWGASGRNGGQVIPGLKYDPDELLRRFGPRDGEALIEMAGGAADIVFDLIDKHAIACDATRAGWVQPTHSAALLDTLHARARQWEKRGATVELLDREAVARRLGTHAFVGGWIDKRAGSVQPLAYARGLARAAQAAGATLHGGTRAARIEHGASGGWRIHTAHGPAIDAQQVLLATNGYTDGLWPGLAQSVIAANSFIVATEPLPDALARTILPGGEVASDSRRLLLYFRKDASGRLLIGGRGPFREPRGAADWAHLERSVKLMFPQLENVRHEYRWAGRIAITRDFLPHVHRPAPGLTIALGYNGRGIALATTLGRHLAAAMSGAARALPLAATPVRPIPLHALQRLYISAGVAWYGLLDALS</sequence>
<dbReference type="InterPro" id="IPR006076">
    <property type="entry name" value="FAD-dep_OxRdtase"/>
</dbReference>
<dbReference type="PANTHER" id="PTHR13847:SF281">
    <property type="entry name" value="FAD DEPENDENT OXIDOREDUCTASE DOMAIN-CONTAINING PROTEIN"/>
    <property type="match status" value="1"/>
</dbReference>
<dbReference type="GO" id="GO:0016491">
    <property type="term" value="F:oxidoreductase activity"/>
    <property type="evidence" value="ECO:0007669"/>
    <property type="project" value="UniProtKB-KW"/>
</dbReference>
<dbReference type="KEGG" id="buu:WS70_07695"/>
<dbReference type="EMBL" id="CP013386">
    <property type="protein sequence ID" value="AOJ01725.1"/>
    <property type="molecule type" value="Genomic_DNA"/>
</dbReference>
<keyword evidence="5" id="KW-1185">Reference proteome</keyword>
<evidence type="ECO:0000256" key="2">
    <source>
        <dbReference type="SAM" id="MobiDB-lite"/>
    </source>
</evidence>
<evidence type="ECO:0000259" key="3">
    <source>
        <dbReference type="Pfam" id="PF01266"/>
    </source>
</evidence>
<keyword evidence="1" id="KW-0560">Oxidoreductase</keyword>
<feature type="region of interest" description="Disordered" evidence="2">
    <location>
        <begin position="1"/>
        <end position="27"/>
    </location>
</feature>